<dbReference type="PANTHER" id="PTHR31383">
    <property type="entry name" value="OXIDATIVE STRESS-RESPONSE SERINE-RICH PROTEIN 1"/>
    <property type="match status" value="1"/>
</dbReference>
<dbReference type="EMBL" id="GEDC01008645">
    <property type="protein sequence ID" value="JAS28653.1"/>
    <property type="molecule type" value="Transcribed_RNA"/>
</dbReference>
<evidence type="ECO:0000313" key="6">
    <source>
        <dbReference type="EMBL" id="JAS28653.1"/>
    </source>
</evidence>
<reference evidence="6" key="1">
    <citation type="submission" date="2015-12" db="EMBL/GenBank/DDBJ databases">
        <title>De novo transcriptome assembly of four potential Pierce s Disease insect vectors from Arizona vineyards.</title>
        <authorList>
            <person name="Tassone E.E."/>
        </authorList>
    </citation>
    <scope>NUCLEOTIDE SEQUENCE</scope>
</reference>
<name>A0A1B6DSL7_9HEMI</name>
<sequence length="263" mass="29253">MSSKSQMDNLEEILPTTLQNLVINQQNVESCILNNPFKKGCDVVTSPESALETLSLSGEECPSGSCLCNKKKKMHQINISIFRKHSNRPILRRSRLNCINRRILNPPVLKLKDSTNLLPLSQSKFYKSPCLKKNSPAPLLDPTRTAGKVLGLDVSNLVDFKSLHKGQDVNTTSCSFKSSNFNGLRTKKDNVILSVKANCFDPASNITSSDIYPKSQSSSCSLQARMTSPSVCDDTTIDELASYFDLFVHIPKKMSHMAEMMYI</sequence>
<dbReference type="PANTHER" id="PTHR31383:SF2">
    <property type="entry name" value="OXIDATIVE STRESS-RESPONSIVE SERINE-RICH PROTEIN 1"/>
    <property type="match status" value="1"/>
</dbReference>
<accession>A0A1B6DSL7</accession>
<keyword evidence="2" id="KW-0597">Phosphoprotein</keyword>
<dbReference type="EMBL" id="GEDC01015122">
    <property type="protein sequence ID" value="JAS22176.1"/>
    <property type="molecule type" value="Transcribed_RNA"/>
</dbReference>
<protein>
    <recommendedName>
        <fullName evidence="1">Oxidative stress-responsive serine-rich protein 1</fullName>
    </recommendedName>
    <alternativeName>
        <fullName evidence="4">Oxidative stress-responsive protein 1</fullName>
    </alternativeName>
    <alternativeName>
        <fullName evidence="3">Peroxide-inducible transcript 1 protein</fullName>
    </alternativeName>
</protein>
<dbReference type="InterPro" id="IPR008494">
    <property type="entry name" value="DUF776"/>
</dbReference>
<proteinExistence type="predicted"/>
<gene>
    <name evidence="5" type="ORF">g.17711</name>
    <name evidence="6" type="ORF">g.17712</name>
</gene>
<organism evidence="6">
    <name type="scientific">Clastoptera arizonana</name>
    <name type="common">Arizona spittle bug</name>
    <dbReference type="NCBI Taxonomy" id="38151"/>
    <lineage>
        <taxon>Eukaryota</taxon>
        <taxon>Metazoa</taxon>
        <taxon>Ecdysozoa</taxon>
        <taxon>Arthropoda</taxon>
        <taxon>Hexapoda</taxon>
        <taxon>Insecta</taxon>
        <taxon>Pterygota</taxon>
        <taxon>Neoptera</taxon>
        <taxon>Paraneoptera</taxon>
        <taxon>Hemiptera</taxon>
        <taxon>Auchenorrhyncha</taxon>
        <taxon>Cercopoidea</taxon>
        <taxon>Clastopteridae</taxon>
        <taxon>Clastoptera</taxon>
    </lineage>
</organism>
<evidence type="ECO:0000256" key="3">
    <source>
        <dbReference type="ARBA" id="ARBA00029721"/>
    </source>
</evidence>
<evidence type="ECO:0000256" key="1">
    <source>
        <dbReference type="ARBA" id="ARBA00015005"/>
    </source>
</evidence>
<evidence type="ECO:0000313" key="5">
    <source>
        <dbReference type="EMBL" id="JAS22176.1"/>
    </source>
</evidence>
<dbReference type="AlphaFoldDB" id="A0A1B6DSL7"/>
<evidence type="ECO:0000256" key="4">
    <source>
        <dbReference type="ARBA" id="ARBA00031405"/>
    </source>
</evidence>
<evidence type="ECO:0000256" key="2">
    <source>
        <dbReference type="ARBA" id="ARBA00022553"/>
    </source>
</evidence>
<dbReference type="GO" id="GO:0070301">
    <property type="term" value="P:cellular response to hydrogen peroxide"/>
    <property type="evidence" value="ECO:0007669"/>
    <property type="project" value="TreeGrafter"/>
</dbReference>